<proteinExistence type="predicted"/>
<dbReference type="InterPro" id="IPR017501">
    <property type="entry name" value="Phage_infect_YhgE_C"/>
</dbReference>
<evidence type="ECO:0000259" key="6">
    <source>
        <dbReference type="Pfam" id="PF12698"/>
    </source>
</evidence>
<dbReference type="InterPro" id="IPR011049">
    <property type="entry name" value="Serralysin-like_metalloprot_C"/>
</dbReference>
<name>A0ABW2AP43_9MICO</name>
<dbReference type="NCBIfam" id="TIGR03062">
    <property type="entry name" value="pip_yhgE_Cterm"/>
    <property type="match status" value="1"/>
</dbReference>
<reference evidence="8" key="1">
    <citation type="journal article" date="2019" name="Int. J. Syst. Evol. Microbiol.">
        <title>The Global Catalogue of Microorganisms (GCM) 10K type strain sequencing project: providing services to taxonomists for standard genome sequencing and annotation.</title>
        <authorList>
            <consortium name="The Broad Institute Genomics Platform"/>
            <consortium name="The Broad Institute Genome Sequencing Center for Infectious Disease"/>
            <person name="Wu L."/>
            <person name="Ma J."/>
        </authorList>
    </citation>
    <scope>NUCLEOTIDE SEQUENCE [LARGE SCALE GENOMIC DNA]</scope>
    <source>
        <strain evidence="8">NBRC 106593</strain>
    </source>
</reference>
<dbReference type="NCBIfam" id="TIGR03061">
    <property type="entry name" value="pip_yhgE_Nterm"/>
    <property type="match status" value="1"/>
</dbReference>
<dbReference type="Pfam" id="PF12698">
    <property type="entry name" value="ABC2_membrane_3"/>
    <property type="match status" value="1"/>
</dbReference>
<dbReference type="PANTHER" id="PTHR43077">
    <property type="entry name" value="TRANSPORT PERMEASE YVFS-RELATED"/>
    <property type="match status" value="1"/>
</dbReference>
<accession>A0ABW2AP43</accession>
<dbReference type="SUPFAM" id="SSF58104">
    <property type="entry name" value="Methyl-accepting chemotaxis protein (MCP) signaling domain"/>
    <property type="match status" value="1"/>
</dbReference>
<dbReference type="InterPro" id="IPR013525">
    <property type="entry name" value="ABC2_TM"/>
</dbReference>
<keyword evidence="3 5" id="KW-1133">Transmembrane helix</keyword>
<dbReference type="EMBL" id="JBHSWJ010000002">
    <property type="protein sequence ID" value="MFC6712677.1"/>
    <property type="molecule type" value="Genomic_DNA"/>
</dbReference>
<organism evidence="7 8">
    <name type="scientific">Branchiibius cervicis</name>
    <dbReference type="NCBI Taxonomy" id="908252"/>
    <lineage>
        <taxon>Bacteria</taxon>
        <taxon>Bacillati</taxon>
        <taxon>Actinomycetota</taxon>
        <taxon>Actinomycetes</taxon>
        <taxon>Micrococcales</taxon>
        <taxon>Dermacoccaceae</taxon>
        <taxon>Branchiibius</taxon>
    </lineage>
</organism>
<feature type="transmembrane region" description="Helical" evidence="5">
    <location>
        <begin position="544"/>
        <end position="567"/>
    </location>
</feature>
<dbReference type="NCBIfam" id="TIGR03057">
    <property type="entry name" value="xxxLxxG_by_4"/>
    <property type="match status" value="7"/>
</dbReference>
<feature type="transmembrane region" description="Helical" evidence="5">
    <location>
        <begin position="650"/>
        <end position="669"/>
    </location>
</feature>
<feature type="transmembrane region" description="Helical" evidence="5">
    <location>
        <begin position="21"/>
        <end position="41"/>
    </location>
</feature>
<evidence type="ECO:0000256" key="4">
    <source>
        <dbReference type="ARBA" id="ARBA00023136"/>
    </source>
</evidence>
<keyword evidence="8" id="KW-1185">Reference proteome</keyword>
<gene>
    <name evidence="7" type="ORF">ACFQBT_01950</name>
</gene>
<comment type="subcellular location">
    <subcellularLocation>
        <location evidence="1">Membrane</location>
        <topology evidence="1">Multi-pass membrane protein</topology>
    </subcellularLocation>
</comment>
<keyword evidence="2 5" id="KW-0812">Transmembrane</keyword>
<feature type="transmembrane region" description="Helical" evidence="5">
    <location>
        <begin position="708"/>
        <end position="727"/>
    </location>
</feature>
<evidence type="ECO:0000256" key="2">
    <source>
        <dbReference type="ARBA" id="ARBA00022692"/>
    </source>
</evidence>
<dbReference type="PANTHER" id="PTHR43077:SF5">
    <property type="entry name" value="PHAGE INFECTION PROTEIN"/>
    <property type="match status" value="1"/>
</dbReference>
<evidence type="ECO:0000256" key="3">
    <source>
        <dbReference type="ARBA" id="ARBA00022989"/>
    </source>
</evidence>
<sequence>MKAFRMALSEWRRLTSGKWPTLAVVAIMMIPTLYAGLYLWANRDPYGALSQVKAAVVVQDQPAKSQNSGTIHVGPQIAQNLKGDGSFDWQEVDADTAARGVSDGSYVFSLTIPKNFSAALASTADFNPTRAPLILTTNEANNYLSSTIADQVLSRVTRSIEQNVSEQAASSFLLGFSTIHQQIKKAGEGADQLHTGLLSAQSGAGKLVSGADQLKTGTDTLVDGTGKLVTGSGQLVTGTGQLVTGSGQLADGTSTLSSGADRLATAEDQLLSGQKTLNTGIGTARTGATDLHTGAVKLASGADQVAAGNQQIADIGDKIAGASQTAHGQLDTIRADLVEKLKASGLPEATQQEILAKLDEVRKPLDDLNTKVQQDKGQLDTLASGSKQVATGAHQLVDGSQKLVDGLGTAQSGSNRLVSGQQQARDGAYQLKDGAAKANSGAQQLHSGAQQVDGGARQLQTGIGQADSGARKLQTGAGQLATGARDLQKGLGSAVTGSKQLADGLREGLGSIPDLDQDGRNATASTIASPIKTQDVAEAEAGSYGAGLAPFFCCIGAWVGAYVMFLLVRPLSRRAIAARQGPGRTALAGWLTPAAIAVAQVLVMLTIVVRVVDISVLESIPVLLFLGLTAVTFVAIVHTLNAWLGPVGQLLGLVLLVLQLASAGGTFPWQTLPPALQVVHHVLPMSYAVDGLRHLMYGAPVSEVRTDVLVLAGYLIGSLALTAAAAYRRRIWKVADIKPEIAL</sequence>
<dbReference type="Proteomes" id="UP001596356">
    <property type="component" value="Unassembled WGS sequence"/>
</dbReference>
<evidence type="ECO:0000256" key="1">
    <source>
        <dbReference type="ARBA" id="ARBA00004141"/>
    </source>
</evidence>
<keyword evidence="4 5" id="KW-0472">Membrane</keyword>
<dbReference type="Gene3D" id="3.40.1710.10">
    <property type="entry name" value="abc type-2 transporter like domain"/>
    <property type="match status" value="1"/>
</dbReference>
<dbReference type="InterPro" id="IPR023908">
    <property type="entry name" value="xxxLxxG_rpt"/>
</dbReference>
<feature type="domain" description="ABC-2 type transporter transmembrane" evidence="6">
    <location>
        <begin position="528"/>
        <end position="723"/>
    </location>
</feature>
<dbReference type="InterPro" id="IPR051328">
    <property type="entry name" value="T7SS_ABC-Transporter"/>
</dbReference>
<comment type="caution">
    <text evidence="7">The sequence shown here is derived from an EMBL/GenBank/DDBJ whole genome shotgun (WGS) entry which is preliminary data.</text>
</comment>
<feature type="transmembrane region" description="Helical" evidence="5">
    <location>
        <begin position="587"/>
        <end position="608"/>
    </location>
</feature>
<protein>
    <submittedName>
        <fullName evidence="7">YhgE/Pip family protein</fullName>
    </submittedName>
</protein>
<dbReference type="SUPFAM" id="SSF101967">
    <property type="entry name" value="Adhesin YadA, collagen-binding domain"/>
    <property type="match status" value="1"/>
</dbReference>
<evidence type="ECO:0000313" key="8">
    <source>
        <dbReference type="Proteomes" id="UP001596356"/>
    </source>
</evidence>
<feature type="transmembrane region" description="Helical" evidence="5">
    <location>
        <begin position="620"/>
        <end position="643"/>
    </location>
</feature>
<dbReference type="RefSeq" id="WP_377820148.1">
    <property type="nucleotide sequence ID" value="NZ_JBHSWJ010000002.1"/>
</dbReference>
<evidence type="ECO:0000313" key="7">
    <source>
        <dbReference type="EMBL" id="MFC6712677.1"/>
    </source>
</evidence>
<dbReference type="InterPro" id="IPR017500">
    <property type="entry name" value="Phage_infect_YhgE_N"/>
</dbReference>
<evidence type="ECO:0000256" key="5">
    <source>
        <dbReference type="SAM" id="Phobius"/>
    </source>
</evidence>